<name>A0ACC0W5V4_9STRA</name>
<keyword evidence="2" id="KW-1185">Reference proteome</keyword>
<protein>
    <submittedName>
        <fullName evidence="1">Uncharacterized protein</fullName>
    </submittedName>
</protein>
<evidence type="ECO:0000313" key="1">
    <source>
        <dbReference type="EMBL" id="KAI9913827.1"/>
    </source>
</evidence>
<gene>
    <name evidence="1" type="ORF">PsorP6_005306</name>
</gene>
<dbReference type="Proteomes" id="UP001163321">
    <property type="component" value="Chromosome 4"/>
</dbReference>
<dbReference type="EMBL" id="CM047583">
    <property type="protein sequence ID" value="KAI9913827.1"/>
    <property type="molecule type" value="Genomic_DNA"/>
</dbReference>
<evidence type="ECO:0000313" key="2">
    <source>
        <dbReference type="Proteomes" id="UP001163321"/>
    </source>
</evidence>
<sequence>MIQTAHIGVGICGQEGAQAVNASDYALAHFRFLQRLLFVHDVSSLSASKFPYLYEFGQKNVLLARRVFWPWILNGVWHSIVIFFVSSWAFEGFGLSTHDQPVIATNSGKSGGLITLGFVVFTNLVVVVNLKLPLETFMLTWHFLLAIAVSILLWFAVGFLISQPNVGFPQATGEMEYLIELPTLWLVCLLVLFLSLIVMVWKIVRRLSLPAMYHILQEREVMGLPNSPRSMLREYCRSASERDPVGNYSLLRSESPEEYFMRSSPLGERLIAVPGSQPPSGDGTSDSNSIFQVQQKKRNLRIRGYLHASGSNGNFSSGEPSLLTTAGSLTLSSTANAAIASRPSSFNAAPKCWYHGYAFSEDKNIDSDVEAASSRSDLDQVKYIGAHASIKKVFKSVRGRKNA</sequence>
<organism evidence="1 2">
    <name type="scientific">Peronosclerospora sorghi</name>
    <dbReference type="NCBI Taxonomy" id="230839"/>
    <lineage>
        <taxon>Eukaryota</taxon>
        <taxon>Sar</taxon>
        <taxon>Stramenopiles</taxon>
        <taxon>Oomycota</taxon>
        <taxon>Peronosporomycetes</taxon>
        <taxon>Peronosporales</taxon>
        <taxon>Peronosporaceae</taxon>
        <taxon>Peronosclerospora</taxon>
    </lineage>
</organism>
<accession>A0ACC0W5V4</accession>
<proteinExistence type="predicted"/>
<comment type="caution">
    <text evidence="1">The sequence shown here is derived from an EMBL/GenBank/DDBJ whole genome shotgun (WGS) entry which is preliminary data.</text>
</comment>
<reference evidence="1 2" key="1">
    <citation type="journal article" date="2022" name="bioRxiv">
        <title>The genome of the oomycete Peronosclerospora sorghi, a cosmopolitan pathogen of maize and sorghum, is inflated with dispersed pseudogenes.</title>
        <authorList>
            <person name="Fletcher K."/>
            <person name="Martin F."/>
            <person name="Isakeit T."/>
            <person name="Cavanaugh K."/>
            <person name="Magill C."/>
            <person name="Michelmore R."/>
        </authorList>
    </citation>
    <scope>NUCLEOTIDE SEQUENCE [LARGE SCALE GENOMIC DNA]</scope>
    <source>
        <strain evidence="1">P6</strain>
    </source>
</reference>